<comment type="caution">
    <text evidence="3">The sequence shown here is derived from an EMBL/GenBank/DDBJ whole genome shotgun (WGS) entry which is preliminary data.</text>
</comment>
<evidence type="ECO:0000313" key="4">
    <source>
        <dbReference type="Proteomes" id="UP001194696"/>
    </source>
</evidence>
<evidence type="ECO:0000259" key="2">
    <source>
        <dbReference type="PROSITE" id="PS50213"/>
    </source>
</evidence>
<dbReference type="Gene3D" id="2.30.180.10">
    <property type="entry name" value="FAS1 domain"/>
    <property type="match status" value="2"/>
</dbReference>
<gene>
    <name evidence="3" type="ORF">BGZ96_005881</name>
</gene>
<proteinExistence type="predicted"/>
<reference evidence="3 4" key="1">
    <citation type="journal article" date="2020" name="Fungal Divers.">
        <title>Resolving the Mortierellaceae phylogeny through synthesis of multi-gene phylogenetics and phylogenomics.</title>
        <authorList>
            <person name="Vandepol N."/>
            <person name="Liber J."/>
            <person name="Desiro A."/>
            <person name="Na H."/>
            <person name="Kennedy M."/>
            <person name="Barry K."/>
            <person name="Grigoriev I.V."/>
            <person name="Miller A.N."/>
            <person name="O'Donnell K."/>
            <person name="Stajich J.E."/>
            <person name="Bonito G."/>
        </authorList>
    </citation>
    <scope>NUCLEOTIDE SEQUENCE [LARGE SCALE GENOMIC DNA]</scope>
    <source>
        <strain evidence="3 4">AD045</strain>
    </source>
</reference>
<dbReference type="PANTHER" id="PTHR10900">
    <property type="entry name" value="PERIOSTIN-RELATED"/>
    <property type="match status" value="1"/>
</dbReference>
<dbReference type="EMBL" id="JAAAIM010000280">
    <property type="protein sequence ID" value="KAG0290668.1"/>
    <property type="molecule type" value="Genomic_DNA"/>
</dbReference>
<dbReference type="InterPro" id="IPR050904">
    <property type="entry name" value="Adhesion/Biosynth-related"/>
</dbReference>
<feature type="compositionally biased region" description="Basic and acidic residues" evidence="1">
    <location>
        <begin position="394"/>
        <end position="405"/>
    </location>
</feature>
<sequence length="566" mass="63853">MLTPSRDQRRWLKASLSVGVALALFTSSLNCMASPMPQLVFHDNNADHNGQQQSIIHTTATTILDILGERPEFSKLLELIQRDKDLTNVLGNPATQPTLFAPTNEAFDSVDDIDYPTRDVLMYHITPQPYNSSILHDEFVLSTLFDSAGLDNSPQRLRISLAKSSIPSTSVQGVRSSLWKEEPEVWISDMSRDTKTDLFVNYAKVTVPDLLAKSGGMVHGVNRIIRPPGETIFDEVMRHGMYFSYLAKAWTETGVDGRVRDGKSMTLFAAHDKAWKALPKKLLKWMFSDRGREHLKIFTMYQIANKVVYTPDILMKIPGDGKSTYPQLDLHTLLNSPAFELHVQGKARKSTEQDSNHKKIDYKPLGLTDLIETFKVRKLFGLGDPTTPPTPGEPGHHFPHKDPNHPHHHPHKGGKHHKHRHHRHHRKHPHNGDGGGEAPKHPGPIIRRDEIIVNGKATVYHGYENWIAGNGVIHVVDKVLMPPRSKGCENMTGLECSAWETMWDLGNVGLGSVVEDTVSWFDDMTLFDDIEGLFERIENPLQPLWNADEEIAAMVAEEQDDDYEEY</sequence>
<dbReference type="InterPro" id="IPR000782">
    <property type="entry name" value="FAS1_domain"/>
</dbReference>
<keyword evidence="4" id="KW-1185">Reference proteome</keyword>
<protein>
    <recommendedName>
        <fullName evidence="2">FAS1 domain-containing protein</fullName>
    </recommendedName>
</protein>
<feature type="compositionally biased region" description="Basic residues" evidence="1">
    <location>
        <begin position="406"/>
        <end position="429"/>
    </location>
</feature>
<feature type="region of interest" description="Disordered" evidence="1">
    <location>
        <begin position="382"/>
        <end position="446"/>
    </location>
</feature>
<accession>A0ABQ7K396</accession>
<feature type="domain" description="FAS1" evidence="2">
    <location>
        <begin position="60"/>
        <end position="225"/>
    </location>
</feature>
<dbReference type="Pfam" id="PF02469">
    <property type="entry name" value="Fasciclin"/>
    <property type="match status" value="1"/>
</dbReference>
<dbReference type="PANTHER" id="PTHR10900:SF77">
    <property type="entry name" value="FI19380P1"/>
    <property type="match status" value="1"/>
</dbReference>
<evidence type="ECO:0000313" key="3">
    <source>
        <dbReference type="EMBL" id="KAG0290668.1"/>
    </source>
</evidence>
<evidence type="ECO:0000256" key="1">
    <source>
        <dbReference type="SAM" id="MobiDB-lite"/>
    </source>
</evidence>
<name>A0ABQ7K396_9FUNG</name>
<dbReference type="Proteomes" id="UP001194696">
    <property type="component" value="Unassembled WGS sequence"/>
</dbReference>
<dbReference type="PROSITE" id="PS50213">
    <property type="entry name" value="FAS1"/>
    <property type="match status" value="1"/>
</dbReference>
<dbReference type="SMART" id="SM00554">
    <property type="entry name" value="FAS1"/>
    <property type="match status" value="2"/>
</dbReference>
<organism evidence="3 4">
    <name type="scientific">Linnemannia gamsii</name>
    <dbReference type="NCBI Taxonomy" id="64522"/>
    <lineage>
        <taxon>Eukaryota</taxon>
        <taxon>Fungi</taxon>
        <taxon>Fungi incertae sedis</taxon>
        <taxon>Mucoromycota</taxon>
        <taxon>Mortierellomycotina</taxon>
        <taxon>Mortierellomycetes</taxon>
        <taxon>Mortierellales</taxon>
        <taxon>Mortierellaceae</taxon>
        <taxon>Linnemannia</taxon>
    </lineage>
</organism>
<dbReference type="SUPFAM" id="SSF82153">
    <property type="entry name" value="FAS1 domain"/>
    <property type="match status" value="2"/>
</dbReference>
<dbReference type="InterPro" id="IPR036378">
    <property type="entry name" value="FAS1_dom_sf"/>
</dbReference>